<sequence length="339" mass="37766">MQQYEEERIPQIKKQQPKRKANRKLLTLLTVFFLAILIVLFVRSPYSKVTLIQVNGNEIYDSQQVITASGLTIGMQFLNVWQSSVQEGVAQLPGVKEVTVERHFPGVILLNVVEHRRVAFYFSPDGKQSLLLDNGQVLPEPRPGERVVDRPLVRSWNSQPLLVSLAKSLSQLPVALLAEISDISLTPTAFDKERITMYMRDGNEVRTIIHMIESRLPWYPSIAKELPKDEKGVVFMLESTWFSKYGSVPPATDPTQGQTEGTDQNGQTQMGQDQQTTQTPGQTQSDGQSSQSGQSNQPSGQTNQSSDQSNRSNGQSGTTDSNGQANTQQQSSQTKINFE</sequence>
<reference evidence="11 12" key="1">
    <citation type="submission" date="2018-10" db="EMBL/GenBank/DDBJ databases">
        <title>Phylogenomics of Brevibacillus.</title>
        <authorList>
            <person name="Dunlap C."/>
        </authorList>
    </citation>
    <scope>NUCLEOTIDE SEQUENCE [LARGE SCALE GENOMIC DNA]</scope>
    <source>
        <strain evidence="11 12">JCM 15716</strain>
    </source>
</reference>
<evidence type="ECO:0000313" key="11">
    <source>
        <dbReference type="EMBL" id="RNB91142.1"/>
    </source>
</evidence>
<dbReference type="Gene3D" id="3.10.20.310">
    <property type="entry name" value="membrane protein fhac"/>
    <property type="match status" value="1"/>
</dbReference>
<dbReference type="InterPro" id="IPR050487">
    <property type="entry name" value="FtsQ_DivIB"/>
</dbReference>
<evidence type="ECO:0000259" key="10">
    <source>
        <dbReference type="PROSITE" id="PS51779"/>
    </source>
</evidence>
<dbReference type="Pfam" id="PF08478">
    <property type="entry name" value="POTRA_1"/>
    <property type="match status" value="1"/>
</dbReference>
<name>A0A3M8DST4_9BACL</name>
<dbReference type="AlphaFoldDB" id="A0A3M8DST4"/>
<keyword evidence="5 8" id="KW-1133">Transmembrane helix</keyword>
<evidence type="ECO:0000256" key="7">
    <source>
        <dbReference type="ARBA" id="ARBA00023306"/>
    </source>
</evidence>
<evidence type="ECO:0000256" key="9">
    <source>
        <dbReference type="SAM" id="MobiDB-lite"/>
    </source>
</evidence>
<protein>
    <recommendedName>
        <fullName evidence="8">Cell division protein DivIB</fullName>
    </recommendedName>
</protein>
<dbReference type="PANTHER" id="PTHR37820">
    <property type="entry name" value="CELL DIVISION PROTEIN DIVIB"/>
    <property type="match status" value="1"/>
</dbReference>
<dbReference type="PROSITE" id="PS51779">
    <property type="entry name" value="POTRA"/>
    <property type="match status" value="1"/>
</dbReference>
<evidence type="ECO:0000256" key="6">
    <source>
        <dbReference type="ARBA" id="ARBA00023136"/>
    </source>
</evidence>
<keyword evidence="2 8" id="KW-1003">Cell membrane</keyword>
<dbReference type="Pfam" id="PF03799">
    <property type="entry name" value="FtsQ_DivIB_C"/>
    <property type="match status" value="1"/>
</dbReference>
<dbReference type="RefSeq" id="WP_122916994.1">
    <property type="nucleotide sequence ID" value="NZ_RHHQ01000006.1"/>
</dbReference>
<evidence type="ECO:0000256" key="4">
    <source>
        <dbReference type="ARBA" id="ARBA00022692"/>
    </source>
</evidence>
<dbReference type="InterPro" id="IPR026580">
    <property type="entry name" value="DivIB"/>
</dbReference>
<accession>A0A3M8DST4</accession>
<dbReference type="InterPro" id="IPR013685">
    <property type="entry name" value="POTRA_FtsQ_type"/>
</dbReference>
<organism evidence="11 12">
    <name type="scientific">Brevibacillus fluminis</name>
    <dbReference type="NCBI Taxonomy" id="511487"/>
    <lineage>
        <taxon>Bacteria</taxon>
        <taxon>Bacillati</taxon>
        <taxon>Bacillota</taxon>
        <taxon>Bacilli</taxon>
        <taxon>Bacillales</taxon>
        <taxon>Paenibacillaceae</taxon>
        <taxon>Brevibacillus</taxon>
    </lineage>
</organism>
<feature type="region of interest" description="Disordered" evidence="9">
    <location>
        <begin position="245"/>
        <end position="339"/>
    </location>
</feature>
<feature type="transmembrane region" description="Helical" evidence="8">
    <location>
        <begin position="21"/>
        <end position="42"/>
    </location>
</feature>
<feature type="domain" description="POTRA" evidence="10">
    <location>
        <begin position="47"/>
        <end position="115"/>
    </location>
</feature>
<keyword evidence="3 8" id="KW-0132">Cell division</keyword>
<comment type="subcellular location">
    <subcellularLocation>
        <location evidence="8">Cell membrane</location>
        <topology evidence="8">Single-pass type II membrane protein</topology>
    </subcellularLocation>
    <subcellularLocation>
        <location evidence="1">Membrane</location>
    </subcellularLocation>
    <text evidence="8">Localizes to the division septum.</text>
</comment>
<keyword evidence="6 8" id="KW-0472">Membrane</keyword>
<feature type="compositionally biased region" description="Low complexity" evidence="9">
    <location>
        <begin position="261"/>
        <end position="306"/>
    </location>
</feature>
<dbReference type="Gene3D" id="3.40.50.10960">
    <property type="match status" value="1"/>
</dbReference>
<dbReference type="GO" id="GO:0032153">
    <property type="term" value="C:cell division site"/>
    <property type="evidence" value="ECO:0007669"/>
    <property type="project" value="UniProtKB-UniRule"/>
</dbReference>
<dbReference type="InterPro" id="IPR005548">
    <property type="entry name" value="Cell_div_FtsQ/DivIB_C"/>
</dbReference>
<evidence type="ECO:0000256" key="1">
    <source>
        <dbReference type="ARBA" id="ARBA00004370"/>
    </source>
</evidence>
<proteinExistence type="inferred from homology"/>
<dbReference type="EMBL" id="RHHQ01000006">
    <property type="protein sequence ID" value="RNB91142.1"/>
    <property type="molecule type" value="Genomic_DNA"/>
</dbReference>
<evidence type="ECO:0000256" key="8">
    <source>
        <dbReference type="HAMAP-Rule" id="MF_00912"/>
    </source>
</evidence>
<evidence type="ECO:0000313" key="12">
    <source>
        <dbReference type="Proteomes" id="UP000271031"/>
    </source>
</evidence>
<evidence type="ECO:0000256" key="5">
    <source>
        <dbReference type="ARBA" id="ARBA00022989"/>
    </source>
</evidence>
<evidence type="ECO:0000256" key="3">
    <source>
        <dbReference type="ARBA" id="ARBA00022618"/>
    </source>
</evidence>
<dbReference type="InterPro" id="IPR034746">
    <property type="entry name" value="POTRA"/>
</dbReference>
<comment type="similarity">
    <text evidence="8">Belongs to the FtsQ/DivIB family. DivIB subfamily.</text>
</comment>
<evidence type="ECO:0000256" key="2">
    <source>
        <dbReference type="ARBA" id="ARBA00022475"/>
    </source>
</evidence>
<dbReference type="OrthoDB" id="1819027at2"/>
<dbReference type="HAMAP" id="MF_00912">
    <property type="entry name" value="DivIB"/>
    <property type="match status" value="1"/>
</dbReference>
<dbReference type="PANTHER" id="PTHR37820:SF1">
    <property type="entry name" value="CELL DIVISION PROTEIN FTSQ"/>
    <property type="match status" value="1"/>
</dbReference>
<gene>
    <name evidence="8" type="primary">divIB</name>
    <name evidence="11" type="ORF">EDM56_06035</name>
</gene>
<keyword evidence="7 8" id="KW-0131">Cell cycle</keyword>
<dbReference type="GO" id="GO:0005886">
    <property type="term" value="C:plasma membrane"/>
    <property type="evidence" value="ECO:0007669"/>
    <property type="project" value="UniProtKB-SubCell"/>
</dbReference>
<comment type="caution">
    <text evidence="11">The sequence shown here is derived from an EMBL/GenBank/DDBJ whole genome shotgun (WGS) entry which is preliminary data.</text>
</comment>
<feature type="compositionally biased region" description="Polar residues" evidence="9">
    <location>
        <begin position="307"/>
        <end position="339"/>
    </location>
</feature>
<comment type="function">
    <text evidence="8">Cell division protein that may be involved in stabilizing or promoting the assembly of the division complex.</text>
</comment>
<dbReference type="Proteomes" id="UP000271031">
    <property type="component" value="Unassembled WGS sequence"/>
</dbReference>
<keyword evidence="4 8" id="KW-0812">Transmembrane</keyword>
<dbReference type="GO" id="GO:0043093">
    <property type="term" value="P:FtsZ-dependent cytokinesis"/>
    <property type="evidence" value="ECO:0007669"/>
    <property type="project" value="UniProtKB-UniRule"/>
</dbReference>
<keyword evidence="12" id="KW-1185">Reference proteome</keyword>